<feature type="region of interest" description="Disordered" evidence="1">
    <location>
        <begin position="138"/>
        <end position="365"/>
    </location>
</feature>
<protein>
    <submittedName>
        <fullName evidence="2">Uncharacterized protein</fullName>
    </submittedName>
</protein>
<feature type="region of interest" description="Disordered" evidence="1">
    <location>
        <begin position="386"/>
        <end position="444"/>
    </location>
</feature>
<feature type="compositionally biased region" description="Basic and acidic residues" evidence="1">
    <location>
        <begin position="324"/>
        <end position="333"/>
    </location>
</feature>
<dbReference type="SMART" id="SM00384">
    <property type="entry name" value="AT_hook"/>
    <property type="match status" value="6"/>
</dbReference>
<feature type="compositionally biased region" description="Polar residues" evidence="1">
    <location>
        <begin position="162"/>
        <end position="171"/>
    </location>
</feature>
<feature type="region of interest" description="Disordered" evidence="1">
    <location>
        <begin position="1"/>
        <end position="94"/>
    </location>
</feature>
<sequence>MTDAPVKKRGRPPKNQDIAIHHPASTPILNGLPTSDSASPSEDRALPKVQSDMKRGPGRPKKNPHPANANASPSGTHTAEHNLPKGASSIRQLALQPSKLGPALLAASKVKSSVSTIAASGATTTLTTKERKAVIGEQSGTFNGLGRTVAEAILGPGGSTGGATHQKTSSAKRPPGRPRKNTTPDGATATPSPSDSLNEDGEEAAELSNFLVKRRGRPPKSSPKIKPSSGGDSVTPSEKRKPGRPKKPTPDGPSNAISTPSAKRKPGRQPKNPFEQGGALSASGKSLQGPKAQKTAIIKNQSIPQHYETSSADSGSARSLKRARTGDAEEDPHQRRKKGRLSVQKPDPEDEEGDEMRVDSTYSSAGTAKLLQRLEALEDRVAELTSWRRSLGKTQPKEMGSISRAGPAKTSPKNQNELHSERDLEAAKAADEELQRLREDNERLQKDITTLLSEKNSFILRALKSESLVVKLEKQVEMLEARVPKKTSTTAT</sequence>
<proteinExistence type="predicted"/>
<evidence type="ECO:0000313" key="2">
    <source>
        <dbReference type="EMBL" id="KXS19180.1"/>
    </source>
</evidence>
<reference evidence="2 3" key="1">
    <citation type="journal article" date="2015" name="Genome Biol. Evol.">
        <title>Phylogenomic analyses indicate that early fungi evolved digesting cell walls of algal ancestors of land plants.</title>
        <authorList>
            <person name="Chang Y."/>
            <person name="Wang S."/>
            <person name="Sekimoto S."/>
            <person name="Aerts A.L."/>
            <person name="Choi C."/>
            <person name="Clum A."/>
            <person name="LaButti K.M."/>
            <person name="Lindquist E.A."/>
            <person name="Yee Ngan C."/>
            <person name="Ohm R.A."/>
            <person name="Salamov A.A."/>
            <person name="Grigoriev I.V."/>
            <person name="Spatafora J.W."/>
            <person name="Berbee M.L."/>
        </authorList>
    </citation>
    <scope>NUCLEOTIDE SEQUENCE [LARGE SCALE GENOMIC DNA]</scope>
    <source>
        <strain evidence="2 3">JEL478</strain>
    </source>
</reference>
<organism evidence="2 3">
    <name type="scientific">Gonapodya prolifera (strain JEL478)</name>
    <name type="common">Monoblepharis prolifera</name>
    <dbReference type="NCBI Taxonomy" id="1344416"/>
    <lineage>
        <taxon>Eukaryota</taxon>
        <taxon>Fungi</taxon>
        <taxon>Fungi incertae sedis</taxon>
        <taxon>Chytridiomycota</taxon>
        <taxon>Chytridiomycota incertae sedis</taxon>
        <taxon>Monoblepharidomycetes</taxon>
        <taxon>Monoblepharidales</taxon>
        <taxon>Gonapodyaceae</taxon>
        <taxon>Gonapodya</taxon>
    </lineage>
</organism>
<name>A0A139AR03_GONPJ</name>
<gene>
    <name evidence="2" type="ORF">M427DRAFT_132202</name>
</gene>
<dbReference type="GO" id="GO:0003677">
    <property type="term" value="F:DNA binding"/>
    <property type="evidence" value="ECO:0007669"/>
    <property type="project" value="InterPro"/>
</dbReference>
<feature type="compositionally biased region" description="Basic and acidic residues" evidence="1">
    <location>
        <begin position="416"/>
        <end position="444"/>
    </location>
</feature>
<dbReference type="Proteomes" id="UP000070544">
    <property type="component" value="Unassembled WGS sequence"/>
</dbReference>
<evidence type="ECO:0000313" key="3">
    <source>
        <dbReference type="Proteomes" id="UP000070544"/>
    </source>
</evidence>
<feature type="compositionally biased region" description="Low complexity" evidence="1">
    <location>
        <begin position="222"/>
        <end position="231"/>
    </location>
</feature>
<evidence type="ECO:0000256" key="1">
    <source>
        <dbReference type="SAM" id="MobiDB-lite"/>
    </source>
</evidence>
<dbReference type="EMBL" id="KQ965739">
    <property type="protein sequence ID" value="KXS19180.1"/>
    <property type="molecule type" value="Genomic_DNA"/>
</dbReference>
<feature type="compositionally biased region" description="Polar residues" evidence="1">
    <location>
        <begin position="298"/>
        <end position="317"/>
    </location>
</feature>
<keyword evidence="3" id="KW-1185">Reference proteome</keyword>
<accession>A0A139AR03</accession>
<feature type="compositionally biased region" description="Polar residues" evidence="1">
    <location>
        <begin position="181"/>
        <end position="196"/>
    </location>
</feature>
<dbReference type="PRINTS" id="PR00929">
    <property type="entry name" value="ATHOOK"/>
</dbReference>
<dbReference type="InterPro" id="IPR017956">
    <property type="entry name" value="AT_hook_DNA-bd_motif"/>
</dbReference>
<dbReference type="AlphaFoldDB" id="A0A139AR03"/>
<feature type="compositionally biased region" description="Basic and acidic residues" evidence="1">
    <location>
        <begin position="41"/>
        <end position="55"/>
    </location>
</feature>